<comment type="caution">
    <text evidence="1">The sequence shown here is derived from an EMBL/GenBank/DDBJ whole genome shotgun (WGS) entry which is preliminary data.</text>
</comment>
<dbReference type="PANTHER" id="PTHR16469">
    <property type="entry name" value="UBIQUITIN-ASSOCIATED AND SH3 DOMAIN-CONTAINING BA-RELATED"/>
    <property type="match status" value="1"/>
</dbReference>
<dbReference type="SUPFAM" id="SSF53254">
    <property type="entry name" value="Phosphoglycerate mutase-like"/>
    <property type="match status" value="1"/>
</dbReference>
<dbReference type="InterPro" id="IPR013078">
    <property type="entry name" value="His_Pase_superF_clade-1"/>
</dbReference>
<dbReference type="OrthoDB" id="414418at2759"/>
<reference evidence="1" key="1">
    <citation type="submission" date="2020-12" db="EMBL/GenBank/DDBJ databases">
        <authorList>
            <person name="Iha C."/>
        </authorList>
    </citation>
    <scope>NUCLEOTIDE SEQUENCE</scope>
</reference>
<dbReference type="CDD" id="cd07067">
    <property type="entry name" value="HP_PGM_like"/>
    <property type="match status" value="1"/>
</dbReference>
<gene>
    <name evidence="1" type="ORF">OSTQU699_LOCUS10666</name>
</gene>
<proteinExistence type="predicted"/>
<dbReference type="PANTHER" id="PTHR16469:SF27">
    <property type="entry name" value="UBIQUITIN-ASSOCIATED AND SH3 DOMAIN-CONTAINING BA-RELATED"/>
    <property type="match status" value="1"/>
</dbReference>
<dbReference type="Gene3D" id="3.40.50.1240">
    <property type="entry name" value="Phosphoglycerate mutase-like"/>
    <property type="match status" value="1"/>
</dbReference>
<accession>A0A8S1JDN0</accession>
<dbReference type="Pfam" id="PF00300">
    <property type="entry name" value="His_Phos_1"/>
    <property type="match status" value="1"/>
</dbReference>
<evidence type="ECO:0000313" key="1">
    <source>
        <dbReference type="EMBL" id="CAD7705311.1"/>
    </source>
</evidence>
<sequence>MRQAQKLGERLQGEEIKFLYCSPFLRTAQTAHQVATVLDLPVRVEPGLGECLLKRLYDKMPKLRSPQELKEWHDMPLIDATYTSKWALKYPESYKEVFERCKLVFREMAERHKQGDVLLVAHGLPLEYMAKAAAPHAFKQGNMTYCCLTECIQSEGQWSFGAFMEDGFLEERQDMTDAKAQEALWKSS</sequence>
<keyword evidence="2" id="KW-1185">Reference proteome</keyword>
<dbReference type="InterPro" id="IPR051710">
    <property type="entry name" value="Phosphatase_SH3-domain"/>
</dbReference>
<evidence type="ECO:0008006" key="3">
    <source>
        <dbReference type="Google" id="ProtNLM"/>
    </source>
</evidence>
<protein>
    <recommendedName>
        <fullName evidence="3">Phosphoglycerate mutase</fullName>
    </recommendedName>
</protein>
<name>A0A8S1JDN0_9CHLO</name>
<dbReference type="EMBL" id="CAJHUC010003080">
    <property type="protein sequence ID" value="CAD7705311.1"/>
    <property type="molecule type" value="Genomic_DNA"/>
</dbReference>
<evidence type="ECO:0000313" key="2">
    <source>
        <dbReference type="Proteomes" id="UP000708148"/>
    </source>
</evidence>
<dbReference type="AlphaFoldDB" id="A0A8S1JDN0"/>
<dbReference type="InterPro" id="IPR029033">
    <property type="entry name" value="His_PPase_superfam"/>
</dbReference>
<dbReference type="Proteomes" id="UP000708148">
    <property type="component" value="Unassembled WGS sequence"/>
</dbReference>
<organism evidence="1 2">
    <name type="scientific">Ostreobium quekettii</name>
    <dbReference type="NCBI Taxonomy" id="121088"/>
    <lineage>
        <taxon>Eukaryota</taxon>
        <taxon>Viridiplantae</taxon>
        <taxon>Chlorophyta</taxon>
        <taxon>core chlorophytes</taxon>
        <taxon>Ulvophyceae</taxon>
        <taxon>TCBD clade</taxon>
        <taxon>Bryopsidales</taxon>
        <taxon>Ostreobineae</taxon>
        <taxon>Ostreobiaceae</taxon>
        <taxon>Ostreobium</taxon>
    </lineage>
</organism>